<gene>
    <name evidence="1" type="ORF">FPE01S_03_02360</name>
</gene>
<organism evidence="1 2">
    <name type="scientific">Flavihumibacter petaseus NBRC 106054</name>
    <dbReference type="NCBI Taxonomy" id="1220578"/>
    <lineage>
        <taxon>Bacteria</taxon>
        <taxon>Pseudomonadati</taxon>
        <taxon>Bacteroidota</taxon>
        <taxon>Chitinophagia</taxon>
        <taxon>Chitinophagales</taxon>
        <taxon>Chitinophagaceae</taxon>
        <taxon>Flavihumibacter</taxon>
    </lineage>
</organism>
<dbReference type="RefSeq" id="WP_046370159.1">
    <property type="nucleotide sequence ID" value="NZ_BBWV01000003.1"/>
</dbReference>
<name>A0A0E9N327_9BACT</name>
<evidence type="ECO:0008006" key="3">
    <source>
        <dbReference type="Google" id="ProtNLM"/>
    </source>
</evidence>
<accession>A0A0E9N327</accession>
<reference evidence="1 2" key="1">
    <citation type="submission" date="2015-04" db="EMBL/GenBank/DDBJ databases">
        <title>Whole genome shotgun sequence of Flavihumibacter petaseus NBRC 106054.</title>
        <authorList>
            <person name="Miyazawa S."/>
            <person name="Hosoyama A."/>
            <person name="Hashimoto M."/>
            <person name="Noguchi M."/>
            <person name="Tsuchikane K."/>
            <person name="Ohji S."/>
            <person name="Yamazoe A."/>
            <person name="Ichikawa N."/>
            <person name="Kimura A."/>
            <person name="Fujita N."/>
        </authorList>
    </citation>
    <scope>NUCLEOTIDE SEQUENCE [LARGE SCALE GENOMIC DNA]</scope>
    <source>
        <strain evidence="1 2">NBRC 106054</strain>
    </source>
</reference>
<sequence length="198" mass="22248">MSIIFFLLTAMLSLGHFSVAPVEPVERLGVKGPLSFNGNSFQLAWTSKPSATYYIQEYLPKGESADRFNQMMSIFLLAENVSVKDAVQQKTSELTARKQTDPTCNFQVSESPDKKEYLLDFLMGAKSQGAAEIQEFNIYRYRMVDLGNGKQGLLLYAYSKRAYGDAINPFLKSLKEERKKMLNEMVSSKLPVIKLSGS</sequence>
<evidence type="ECO:0000313" key="1">
    <source>
        <dbReference type="EMBL" id="GAO44198.1"/>
    </source>
</evidence>
<proteinExistence type="predicted"/>
<comment type="caution">
    <text evidence="1">The sequence shown here is derived from an EMBL/GenBank/DDBJ whole genome shotgun (WGS) entry which is preliminary data.</text>
</comment>
<dbReference type="Proteomes" id="UP000033121">
    <property type="component" value="Unassembled WGS sequence"/>
</dbReference>
<dbReference type="STRING" id="1220578.FPE01S_03_02360"/>
<protein>
    <recommendedName>
        <fullName evidence="3">PsbP C-terminal domain-containing protein</fullName>
    </recommendedName>
</protein>
<dbReference type="EMBL" id="BBWV01000003">
    <property type="protein sequence ID" value="GAO44198.1"/>
    <property type="molecule type" value="Genomic_DNA"/>
</dbReference>
<dbReference type="OrthoDB" id="6057861at2"/>
<keyword evidence="2" id="KW-1185">Reference proteome</keyword>
<dbReference type="AlphaFoldDB" id="A0A0E9N327"/>
<evidence type="ECO:0000313" key="2">
    <source>
        <dbReference type="Proteomes" id="UP000033121"/>
    </source>
</evidence>